<dbReference type="Proteomes" id="UP000574390">
    <property type="component" value="Unassembled WGS sequence"/>
</dbReference>
<dbReference type="AlphaFoldDB" id="A0A7J6QS89"/>
<sequence>MALCQRLLLSPRYSRIVSSASLWHTARRCCSSRSWTEEEDAGLTRICGETIKALPAWVATTSVSQLLDRAVRRSLRRSPRQKEDNEAVFEGRGVNEMLVRVRDLGLENREADRR</sequence>
<reference evidence="1 2" key="1">
    <citation type="submission" date="2020-04" db="EMBL/GenBank/DDBJ databases">
        <title>Perkinsus olseni comparative genomics.</title>
        <authorList>
            <person name="Bogema D.R."/>
        </authorList>
    </citation>
    <scope>NUCLEOTIDE SEQUENCE [LARGE SCALE GENOMIC DNA]</scope>
    <source>
        <strain evidence="1">ATCC PRA-205</strain>
    </source>
</reference>
<feature type="non-terminal residue" evidence="1">
    <location>
        <position position="1"/>
    </location>
</feature>
<dbReference type="EMBL" id="JABANM010027338">
    <property type="protein sequence ID" value="KAF4711479.1"/>
    <property type="molecule type" value="Genomic_DNA"/>
</dbReference>
<protein>
    <submittedName>
        <fullName evidence="1">Uncharacterized protein</fullName>
    </submittedName>
</protein>
<evidence type="ECO:0000313" key="1">
    <source>
        <dbReference type="EMBL" id="KAF4711479.1"/>
    </source>
</evidence>
<proteinExistence type="predicted"/>
<name>A0A7J6QS89_PEROL</name>
<comment type="caution">
    <text evidence="1">The sequence shown here is derived from an EMBL/GenBank/DDBJ whole genome shotgun (WGS) entry which is preliminary data.</text>
</comment>
<gene>
    <name evidence="1" type="ORF">FOZ62_019645</name>
</gene>
<accession>A0A7J6QS89</accession>
<organism evidence="1 2">
    <name type="scientific">Perkinsus olseni</name>
    <name type="common">Perkinsus atlanticus</name>
    <dbReference type="NCBI Taxonomy" id="32597"/>
    <lineage>
        <taxon>Eukaryota</taxon>
        <taxon>Sar</taxon>
        <taxon>Alveolata</taxon>
        <taxon>Perkinsozoa</taxon>
        <taxon>Perkinsea</taxon>
        <taxon>Perkinsida</taxon>
        <taxon>Perkinsidae</taxon>
        <taxon>Perkinsus</taxon>
    </lineage>
</organism>
<evidence type="ECO:0000313" key="2">
    <source>
        <dbReference type="Proteomes" id="UP000574390"/>
    </source>
</evidence>